<evidence type="ECO:0000256" key="5">
    <source>
        <dbReference type="ARBA" id="ARBA00023180"/>
    </source>
</evidence>
<evidence type="ECO:0000313" key="10">
    <source>
        <dbReference type="RefSeq" id="XP_393293.2"/>
    </source>
</evidence>
<name>A0A7M7R759_APIME</name>
<proteinExistence type="inferred from homology"/>
<dbReference type="Gene3D" id="3.40.50.1820">
    <property type="entry name" value="alpha/beta hydrolase"/>
    <property type="match status" value="1"/>
</dbReference>
<dbReference type="FunFam" id="3.40.50.1820:FF:000155">
    <property type="entry name" value="Carboxylic ester hydrolase"/>
    <property type="match status" value="1"/>
</dbReference>
<feature type="chain" id="PRO_5044519449" description="Carboxylic ester hydrolase" evidence="6">
    <location>
        <begin position="21"/>
        <end position="572"/>
    </location>
</feature>
<dbReference type="KEGG" id="ame:409801"/>
<keyword evidence="6" id="KW-0732">Signal</keyword>
<dbReference type="PROSITE" id="PS00122">
    <property type="entry name" value="CARBOXYLESTERASE_B_1"/>
    <property type="match status" value="1"/>
</dbReference>
<keyword evidence="9" id="KW-1185">Reference proteome</keyword>
<dbReference type="RefSeq" id="XP_393293.2">
    <property type="nucleotide sequence ID" value="XM_393293.7"/>
</dbReference>
<accession>A0A8B9AZH6</accession>
<dbReference type="InterPro" id="IPR019826">
    <property type="entry name" value="Carboxylesterase_B_AS"/>
</dbReference>
<evidence type="ECO:0000256" key="3">
    <source>
        <dbReference type="ARBA" id="ARBA00022801"/>
    </source>
</evidence>
<dbReference type="InterPro" id="IPR029058">
    <property type="entry name" value="AB_hydrolase_fold"/>
</dbReference>
<dbReference type="EnsemblMetazoa" id="XM_393293">
    <property type="protein sequence ID" value="XP_393293"/>
    <property type="gene ID" value="LOC409801"/>
</dbReference>
<sequence>MKYNTLISILCIVGAVVCDCSTNIEQPLVEAPIGKIRGSIIVSRHGRKIYSFRGIRYGEPPVGKQRFQPPIPAADWRNVFDATEEGPSCPHPDGVFQAEDCLRLNVYTTKLPCEEQNVKRPVMIFIHPGGFTSFSGQSLIFGPQYLLDKDIVLVTINYRLGTLGFLNTGDSEAPGNMGLKDQVEAFRWVRRNIAAFGGDPNSVTLCGYSAGSFSIMLHMVSPMSKDLFHRAISMSSSAIKPEVYTGIAEHGQKELVQKQAQLLNCPTDSTASMLNCLIEKPVENFTNTLANLTDWYGNPILLWTPAVEPQVPGVERFLSEQPYDSIALGKFHQVPYILGVTEHEFAGVAALYERNDKVDNGSLYREVNNNWNKVAPIFCMYERNTSRSNYISRQLKQFYFKDEPISERTLLQLGKVYGDCITIFPVYRAVKLFASKSREPVYFYKFTYEGRFGFYRWSNDTAYNPSHHDDLQYLFHAKQFPFLPYLEDDAPEAPMVELYTSMWSNFVINGEPIPRNDDRFENVSWETFDPSRTNYLEINLRLGMKTEFFPERMRLWETLFPLPSQPSRGVKH</sequence>
<feature type="domain" description="Carboxylesterase type B" evidence="7">
    <location>
        <begin position="26"/>
        <end position="556"/>
    </location>
</feature>
<dbReference type="SUPFAM" id="SSF53474">
    <property type="entry name" value="alpha/beta-Hydrolases"/>
    <property type="match status" value="1"/>
</dbReference>
<dbReference type="OrthoDB" id="19653at2759"/>
<keyword evidence="5" id="KW-0325">Glycoprotein</keyword>
<keyword evidence="2" id="KW-0719">Serine esterase</keyword>
<reference evidence="8" key="1">
    <citation type="submission" date="2021-01" db="UniProtKB">
        <authorList>
            <consortium name="EnsemblMetazoa"/>
        </authorList>
    </citation>
    <scope>IDENTIFICATION</scope>
    <source>
        <strain evidence="8">DH4</strain>
    </source>
</reference>
<evidence type="ECO:0000313" key="8">
    <source>
        <dbReference type="EnsemblMetazoa" id="XP_393293"/>
    </source>
</evidence>
<dbReference type="InterPro" id="IPR002018">
    <property type="entry name" value="CarbesteraseB"/>
</dbReference>
<accession>A0A7M7R759</accession>
<dbReference type="EC" id="3.1.1.-" evidence="6"/>
<gene>
    <name evidence="8" type="primary">409801</name>
    <name evidence="10" type="synonym">LOC409801</name>
</gene>
<dbReference type="GeneID" id="409801"/>
<evidence type="ECO:0000256" key="6">
    <source>
        <dbReference type="RuleBase" id="RU361235"/>
    </source>
</evidence>
<feature type="signal peptide" evidence="6">
    <location>
        <begin position="1"/>
        <end position="20"/>
    </location>
</feature>
<dbReference type="GO" id="GO:0052689">
    <property type="term" value="F:carboxylic ester hydrolase activity"/>
    <property type="evidence" value="ECO:0007669"/>
    <property type="project" value="UniProtKB-KW"/>
</dbReference>
<evidence type="ECO:0000256" key="1">
    <source>
        <dbReference type="ARBA" id="ARBA00005964"/>
    </source>
</evidence>
<evidence type="ECO:0000313" key="9">
    <source>
        <dbReference type="Proteomes" id="UP000005203"/>
    </source>
</evidence>
<dbReference type="Proteomes" id="UP000005203">
    <property type="component" value="Linkage group LG7"/>
</dbReference>
<organism evidence="8">
    <name type="scientific">Apis mellifera</name>
    <name type="common">Honeybee</name>
    <dbReference type="NCBI Taxonomy" id="7460"/>
    <lineage>
        <taxon>Eukaryota</taxon>
        <taxon>Metazoa</taxon>
        <taxon>Ecdysozoa</taxon>
        <taxon>Arthropoda</taxon>
        <taxon>Hexapoda</taxon>
        <taxon>Insecta</taxon>
        <taxon>Pterygota</taxon>
        <taxon>Neoptera</taxon>
        <taxon>Endopterygota</taxon>
        <taxon>Hymenoptera</taxon>
        <taxon>Apocrita</taxon>
        <taxon>Aculeata</taxon>
        <taxon>Apoidea</taxon>
        <taxon>Anthophila</taxon>
        <taxon>Apidae</taxon>
        <taxon>Apis</taxon>
    </lineage>
</organism>
<dbReference type="PANTHER" id="PTHR11559">
    <property type="entry name" value="CARBOXYLESTERASE"/>
    <property type="match status" value="1"/>
</dbReference>
<evidence type="ECO:0000256" key="4">
    <source>
        <dbReference type="ARBA" id="ARBA00023157"/>
    </source>
</evidence>
<protein>
    <recommendedName>
        <fullName evidence="6">Carboxylic ester hydrolase</fullName>
        <ecNumber evidence="6">3.1.1.-</ecNumber>
    </recommendedName>
</protein>
<dbReference type="InterPro" id="IPR050309">
    <property type="entry name" value="Type-B_Carboxylest/Lipase"/>
</dbReference>
<keyword evidence="4" id="KW-1015">Disulfide bond</keyword>
<evidence type="ECO:0000259" key="7">
    <source>
        <dbReference type="Pfam" id="PF00135"/>
    </source>
</evidence>
<dbReference type="Pfam" id="PF00135">
    <property type="entry name" value="COesterase"/>
    <property type="match status" value="1"/>
</dbReference>
<dbReference type="AlphaFoldDB" id="A0A7M7R759"/>
<evidence type="ECO:0000256" key="2">
    <source>
        <dbReference type="ARBA" id="ARBA00022487"/>
    </source>
</evidence>
<reference evidence="10" key="2">
    <citation type="submission" date="2025-04" db="UniProtKB">
        <authorList>
            <consortium name="RefSeq"/>
        </authorList>
    </citation>
    <scope>IDENTIFICATION</scope>
    <source>
        <strain evidence="10">DH4</strain>
        <tissue evidence="10">Whole body</tissue>
    </source>
</reference>
<dbReference type="OMA" id="EDRMKIW"/>
<comment type="similarity">
    <text evidence="1 6">Belongs to the type-B carboxylesterase/lipase family.</text>
</comment>
<keyword evidence="3 6" id="KW-0378">Hydrolase</keyword>